<organism evidence="1 2">
    <name type="scientific">Tanacetum coccineum</name>
    <dbReference type="NCBI Taxonomy" id="301880"/>
    <lineage>
        <taxon>Eukaryota</taxon>
        <taxon>Viridiplantae</taxon>
        <taxon>Streptophyta</taxon>
        <taxon>Embryophyta</taxon>
        <taxon>Tracheophyta</taxon>
        <taxon>Spermatophyta</taxon>
        <taxon>Magnoliopsida</taxon>
        <taxon>eudicotyledons</taxon>
        <taxon>Gunneridae</taxon>
        <taxon>Pentapetalae</taxon>
        <taxon>asterids</taxon>
        <taxon>campanulids</taxon>
        <taxon>Asterales</taxon>
        <taxon>Asteraceae</taxon>
        <taxon>Asteroideae</taxon>
        <taxon>Anthemideae</taxon>
        <taxon>Anthemidinae</taxon>
        <taxon>Tanacetum</taxon>
    </lineage>
</organism>
<reference evidence="1" key="2">
    <citation type="submission" date="2022-01" db="EMBL/GenBank/DDBJ databases">
        <authorList>
            <person name="Yamashiro T."/>
            <person name="Shiraishi A."/>
            <person name="Satake H."/>
            <person name="Nakayama K."/>
        </authorList>
    </citation>
    <scope>NUCLEOTIDE SEQUENCE</scope>
</reference>
<protein>
    <submittedName>
        <fullName evidence="1">Uncharacterized protein</fullName>
    </submittedName>
</protein>
<sequence length="72" mass="8086">MDDNQVNETNLKGKDVVVEENQIVDAENQVMDKMVADLDLKENLLLVRDPNSAQEDNVDAVEDKITRDSVSL</sequence>
<accession>A0ABQ5AYT5</accession>
<proteinExistence type="predicted"/>
<gene>
    <name evidence="1" type="ORF">Tco_0842077</name>
</gene>
<dbReference type="Proteomes" id="UP001151760">
    <property type="component" value="Unassembled WGS sequence"/>
</dbReference>
<name>A0ABQ5AYT5_9ASTR</name>
<keyword evidence="2" id="KW-1185">Reference proteome</keyword>
<evidence type="ECO:0000313" key="1">
    <source>
        <dbReference type="EMBL" id="GJT07615.1"/>
    </source>
</evidence>
<reference evidence="1" key="1">
    <citation type="journal article" date="2022" name="Int. J. Mol. Sci.">
        <title>Draft Genome of Tanacetum Coccineum: Genomic Comparison of Closely Related Tanacetum-Family Plants.</title>
        <authorList>
            <person name="Yamashiro T."/>
            <person name="Shiraishi A."/>
            <person name="Nakayama K."/>
            <person name="Satake H."/>
        </authorList>
    </citation>
    <scope>NUCLEOTIDE SEQUENCE</scope>
</reference>
<dbReference type="EMBL" id="BQNB010012765">
    <property type="protein sequence ID" value="GJT07615.1"/>
    <property type="molecule type" value="Genomic_DNA"/>
</dbReference>
<comment type="caution">
    <text evidence="1">The sequence shown here is derived from an EMBL/GenBank/DDBJ whole genome shotgun (WGS) entry which is preliminary data.</text>
</comment>
<evidence type="ECO:0000313" key="2">
    <source>
        <dbReference type="Proteomes" id="UP001151760"/>
    </source>
</evidence>